<dbReference type="AlphaFoldDB" id="A0A2L1U4D3"/>
<name>A0A2L1U4D3_9BACL</name>
<dbReference type="GeneID" id="64220008"/>
<sequence length="86" mass="9935">MNLSTMLVKKTGKNSGSAFATHVMKGWDVRRRVAKCRAQTIPATAQTVYDQYLKIYQKFLYTDDPVEVEKLKEDLKDMERKYGIGE</sequence>
<evidence type="ECO:0000313" key="2">
    <source>
        <dbReference type="Proteomes" id="UP000239833"/>
    </source>
</evidence>
<gene>
    <name evidence="1" type="ORF">ERICIII_03652</name>
</gene>
<accession>A0A2L1U4D3</accession>
<protein>
    <submittedName>
        <fullName evidence="1">Uncharacterized protein</fullName>
    </submittedName>
</protein>
<reference evidence="2" key="1">
    <citation type="submission" date="2017-02" db="EMBL/GenBank/DDBJ databases">
        <title>Delineation of Paenibacillus larvae strains originating from foulbrood outbreaks.</title>
        <authorList>
            <person name="Beims H."/>
            <person name="Bunk B."/>
            <person name="Sproeer C."/>
            <person name="Mohr K.I."/>
            <person name="Pradella S."/>
            <person name="Guenther G."/>
            <person name="Rohde M."/>
            <person name="von der Ohe W."/>
            <person name="Steinert M."/>
        </authorList>
    </citation>
    <scope>NUCLEOTIDE SEQUENCE [LARGE SCALE GENOMIC DNA]</scope>
    <source>
        <strain evidence="2">Eric_III</strain>
    </source>
</reference>
<dbReference type="Proteomes" id="UP000239833">
    <property type="component" value="Chromosome"/>
</dbReference>
<proteinExistence type="predicted"/>
<dbReference type="RefSeq" id="WP_077995796.1">
    <property type="nucleotide sequence ID" value="NZ_CP019655.1"/>
</dbReference>
<organism evidence="1 2">
    <name type="scientific">Paenibacillus larvae subsp. larvae</name>
    <dbReference type="NCBI Taxonomy" id="147375"/>
    <lineage>
        <taxon>Bacteria</taxon>
        <taxon>Bacillati</taxon>
        <taxon>Bacillota</taxon>
        <taxon>Bacilli</taxon>
        <taxon>Bacillales</taxon>
        <taxon>Paenibacillaceae</taxon>
        <taxon>Paenibacillus</taxon>
    </lineage>
</organism>
<dbReference type="EMBL" id="CP019655">
    <property type="protein sequence ID" value="AVF27761.1"/>
    <property type="molecule type" value="Genomic_DNA"/>
</dbReference>
<evidence type="ECO:0000313" key="1">
    <source>
        <dbReference type="EMBL" id="AVF27761.1"/>
    </source>
</evidence>